<dbReference type="InterPro" id="IPR005471">
    <property type="entry name" value="Tscrpt_reg_IclR_N"/>
</dbReference>
<dbReference type="PROSITE" id="PS51077">
    <property type="entry name" value="HTH_ICLR"/>
    <property type="match status" value="1"/>
</dbReference>
<keyword evidence="2" id="KW-0238">DNA-binding</keyword>
<dbReference type="InterPro" id="IPR036388">
    <property type="entry name" value="WH-like_DNA-bd_sf"/>
</dbReference>
<dbReference type="InterPro" id="IPR029016">
    <property type="entry name" value="GAF-like_dom_sf"/>
</dbReference>
<dbReference type="Gene3D" id="3.30.450.40">
    <property type="match status" value="1"/>
</dbReference>
<feature type="domain" description="HTH iclR-type" evidence="4">
    <location>
        <begin position="4"/>
        <end position="66"/>
    </location>
</feature>
<comment type="caution">
    <text evidence="6">The sequence shown here is derived from an EMBL/GenBank/DDBJ whole genome shotgun (WGS) entry which is preliminary data.</text>
</comment>
<dbReference type="PANTHER" id="PTHR30136:SF24">
    <property type="entry name" value="HTH-TYPE TRANSCRIPTIONAL REPRESSOR ALLR"/>
    <property type="match status" value="1"/>
</dbReference>
<evidence type="ECO:0000313" key="6">
    <source>
        <dbReference type="EMBL" id="PMQ21277.1"/>
    </source>
</evidence>
<dbReference type="SUPFAM" id="SSF55781">
    <property type="entry name" value="GAF domain-like"/>
    <property type="match status" value="1"/>
</dbReference>
<dbReference type="Pfam" id="PF01614">
    <property type="entry name" value="IclR_C"/>
    <property type="match status" value="1"/>
</dbReference>
<reference evidence="6 7" key="1">
    <citation type="journal article" date="2017" name="Elife">
        <title>Extensive horizontal gene transfer in cheese-associated bacteria.</title>
        <authorList>
            <person name="Bonham K.S."/>
            <person name="Wolfe B.E."/>
            <person name="Dutton R.J."/>
        </authorList>
    </citation>
    <scope>NUCLEOTIDE SEQUENCE [LARGE SCALE GENOMIC DNA]</scope>
    <source>
        <strain evidence="6 7">JB182</strain>
    </source>
</reference>
<dbReference type="Proteomes" id="UP000235739">
    <property type="component" value="Unassembled WGS sequence"/>
</dbReference>
<dbReference type="GO" id="GO:0045892">
    <property type="term" value="P:negative regulation of DNA-templated transcription"/>
    <property type="evidence" value="ECO:0007669"/>
    <property type="project" value="TreeGrafter"/>
</dbReference>
<dbReference type="InterPro" id="IPR036390">
    <property type="entry name" value="WH_DNA-bd_sf"/>
</dbReference>
<dbReference type="Gene3D" id="1.10.10.10">
    <property type="entry name" value="Winged helix-like DNA-binding domain superfamily/Winged helix DNA-binding domain"/>
    <property type="match status" value="1"/>
</dbReference>
<keyword evidence="1" id="KW-0805">Transcription regulation</keyword>
<dbReference type="InterPro" id="IPR014757">
    <property type="entry name" value="Tscrpt_reg_IclR_C"/>
</dbReference>
<name>A0A2N7S5A7_9MICC</name>
<proteinExistence type="predicted"/>
<dbReference type="PANTHER" id="PTHR30136">
    <property type="entry name" value="HELIX-TURN-HELIX TRANSCRIPTIONAL REGULATOR, ICLR FAMILY"/>
    <property type="match status" value="1"/>
</dbReference>
<dbReference type="PROSITE" id="PS51078">
    <property type="entry name" value="ICLR_ED"/>
    <property type="match status" value="1"/>
</dbReference>
<evidence type="ECO:0000313" key="7">
    <source>
        <dbReference type="Proteomes" id="UP000235739"/>
    </source>
</evidence>
<gene>
    <name evidence="6" type="ORF">CIK84_06890</name>
</gene>
<evidence type="ECO:0000256" key="2">
    <source>
        <dbReference type="ARBA" id="ARBA00023125"/>
    </source>
</evidence>
<dbReference type="RefSeq" id="WP_102597893.1">
    <property type="nucleotide sequence ID" value="NZ_JBQECM010000068.1"/>
</dbReference>
<evidence type="ECO:0000259" key="5">
    <source>
        <dbReference type="PROSITE" id="PS51078"/>
    </source>
</evidence>
<accession>A0A2N7S5A7</accession>
<evidence type="ECO:0000256" key="3">
    <source>
        <dbReference type="ARBA" id="ARBA00023163"/>
    </source>
</evidence>
<dbReference type="SMART" id="SM00346">
    <property type="entry name" value="HTH_ICLR"/>
    <property type="match status" value="1"/>
</dbReference>
<dbReference type="EMBL" id="PNQX01000001">
    <property type="protein sequence ID" value="PMQ21277.1"/>
    <property type="molecule type" value="Genomic_DNA"/>
</dbReference>
<evidence type="ECO:0000256" key="1">
    <source>
        <dbReference type="ARBA" id="ARBA00023015"/>
    </source>
</evidence>
<organism evidence="6 7">
    <name type="scientific">Glutamicibacter arilaitensis</name>
    <dbReference type="NCBI Taxonomy" id="256701"/>
    <lineage>
        <taxon>Bacteria</taxon>
        <taxon>Bacillati</taxon>
        <taxon>Actinomycetota</taxon>
        <taxon>Actinomycetes</taxon>
        <taxon>Micrococcales</taxon>
        <taxon>Micrococcaceae</taxon>
        <taxon>Glutamicibacter</taxon>
    </lineage>
</organism>
<keyword evidence="3" id="KW-0804">Transcription</keyword>
<feature type="domain" description="IclR-ED" evidence="5">
    <location>
        <begin position="65"/>
        <end position="231"/>
    </location>
</feature>
<dbReference type="InterPro" id="IPR050707">
    <property type="entry name" value="HTH_MetabolicPath_Reg"/>
</dbReference>
<protein>
    <submittedName>
        <fullName evidence="6">ArsR family transcriptional regulator</fullName>
    </submittedName>
</protein>
<dbReference type="AlphaFoldDB" id="A0A2N7S5A7"/>
<dbReference type="GO" id="GO:0003677">
    <property type="term" value="F:DNA binding"/>
    <property type="evidence" value="ECO:0007669"/>
    <property type="project" value="UniProtKB-KW"/>
</dbReference>
<sequence>MPTSQTLSRGIRVLEIVASSPVNLSIAEIAAKLEVHRSIAYRIIRTLEQHHLLNRDEAGHIRSASGLAVLARSVQRDLQAAATPELTALANELSMTTFVAVWEHDLCTTLQSVSPLNSQRAIVHRPGSVHGMDVGAAGIAIQSRYTKAEWDALDTRIQYREPAIAARQAGYATSADEVIQGVTSIAVPIQHAGQTLAALAVVFATSTVDSYERTIEELQHAAARISEKLAH</sequence>
<dbReference type="GO" id="GO:0003700">
    <property type="term" value="F:DNA-binding transcription factor activity"/>
    <property type="evidence" value="ECO:0007669"/>
    <property type="project" value="TreeGrafter"/>
</dbReference>
<evidence type="ECO:0000259" key="4">
    <source>
        <dbReference type="PROSITE" id="PS51077"/>
    </source>
</evidence>
<dbReference type="SUPFAM" id="SSF46785">
    <property type="entry name" value="Winged helix' DNA-binding domain"/>
    <property type="match status" value="1"/>
</dbReference>
<dbReference type="Pfam" id="PF09339">
    <property type="entry name" value="HTH_IclR"/>
    <property type="match status" value="1"/>
</dbReference>